<feature type="compositionally biased region" description="Low complexity" evidence="5">
    <location>
        <begin position="92"/>
        <end position="115"/>
    </location>
</feature>
<dbReference type="InterPro" id="IPR031315">
    <property type="entry name" value="LNS2/PITP"/>
</dbReference>
<dbReference type="EMBL" id="SPLM01000039">
    <property type="protein sequence ID" value="TMW64655.1"/>
    <property type="molecule type" value="Genomic_DNA"/>
</dbReference>
<evidence type="ECO:0000256" key="3">
    <source>
        <dbReference type="ARBA" id="ARBA00012638"/>
    </source>
</evidence>
<accession>A0A8K1CL45</accession>
<dbReference type="InterPro" id="IPR026058">
    <property type="entry name" value="LIPIN"/>
</dbReference>
<dbReference type="Pfam" id="PF04571">
    <property type="entry name" value="Lipin_N"/>
    <property type="match status" value="1"/>
</dbReference>
<evidence type="ECO:0000313" key="7">
    <source>
        <dbReference type="EMBL" id="TMW64655.1"/>
    </source>
</evidence>
<dbReference type="SMART" id="SM00775">
    <property type="entry name" value="LNS2"/>
    <property type="match status" value="1"/>
</dbReference>
<dbReference type="AlphaFoldDB" id="A0A8K1CL45"/>
<evidence type="ECO:0000259" key="6">
    <source>
        <dbReference type="SMART" id="SM00775"/>
    </source>
</evidence>
<evidence type="ECO:0000256" key="2">
    <source>
        <dbReference type="ARBA" id="ARBA00005476"/>
    </source>
</evidence>
<dbReference type="InterPro" id="IPR031703">
    <property type="entry name" value="Lipin_mid"/>
</dbReference>
<dbReference type="EC" id="3.1.3.4" evidence="3"/>
<dbReference type="Pfam" id="PF16876">
    <property type="entry name" value="Lipin_mid"/>
    <property type="match status" value="1"/>
</dbReference>
<dbReference type="PANTHER" id="PTHR12181">
    <property type="entry name" value="LIPIN"/>
    <property type="match status" value="1"/>
</dbReference>
<comment type="similarity">
    <text evidence="2">Belongs to the lipin family.</text>
</comment>
<evidence type="ECO:0000313" key="8">
    <source>
        <dbReference type="Proteomes" id="UP000794436"/>
    </source>
</evidence>
<feature type="domain" description="LNS2/PITP" evidence="6">
    <location>
        <begin position="432"/>
        <end position="592"/>
    </location>
</feature>
<gene>
    <name evidence="7" type="ORF">Poli38472_011535</name>
</gene>
<dbReference type="Proteomes" id="UP000794436">
    <property type="component" value="Unassembled WGS sequence"/>
</dbReference>
<comment type="cofactor">
    <cofactor evidence="1">
        <name>Mg(2+)</name>
        <dbReference type="ChEBI" id="CHEBI:18420"/>
    </cofactor>
</comment>
<dbReference type="InterPro" id="IPR013209">
    <property type="entry name" value="LNS2"/>
</dbReference>
<dbReference type="GO" id="GO:0008195">
    <property type="term" value="F:phosphatidate phosphatase activity"/>
    <property type="evidence" value="ECO:0007669"/>
    <property type="project" value="UniProtKB-EC"/>
</dbReference>
<feature type="region of interest" description="Disordered" evidence="5">
    <location>
        <begin position="320"/>
        <end position="367"/>
    </location>
</feature>
<dbReference type="PANTHER" id="PTHR12181:SF12">
    <property type="entry name" value="PHOSPHATIDATE PHOSPHATASE"/>
    <property type="match status" value="1"/>
</dbReference>
<comment type="caution">
    <text evidence="7">The sequence shown here is derived from an EMBL/GenBank/DDBJ whole genome shotgun (WGS) entry which is preliminary data.</text>
</comment>
<protein>
    <recommendedName>
        <fullName evidence="3">phosphatidate phosphatase</fullName>
        <ecNumber evidence="3">3.1.3.4</ecNumber>
    </recommendedName>
</protein>
<dbReference type="OrthoDB" id="4567at2759"/>
<proteinExistence type="inferred from homology"/>
<reference evidence="7" key="1">
    <citation type="submission" date="2019-03" db="EMBL/GenBank/DDBJ databases">
        <title>Long read genome sequence of the mycoparasitic Pythium oligandrum ATCC 38472 isolated from sugarbeet rhizosphere.</title>
        <authorList>
            <person name="Gaulin E."/>
        </authorList>
    </citation>
    <scope>NUCLEOTIDE SEQUENCE</scope>
    <source>
        <strain evidence="7">ATCC 38472_TT</strain>
    </source>
</reference>
<organism evidence="7 8">
    <name type="scientific">Pythium oligandrum</name>
    <name type="common">Mycoparasitic fungus</name>
    <dbReference type="NCBI Taxonomy" id="41045"/>
    <lineage>
        <taxon>Eukaryota</taxon>
        <taxon>Sar</taxon>
        <taxon>Stramenopiles</taxon>
        <taxon>Oomycota</taxon>
        <taxon>Peronosporomycetes</taxon>
        <taxon>Pythiales</taxon>
        <taxon>Pythiaceae</taxon>
        <taxon>Pythium</taxon>
    </lineage>
</organism>
<evidence type="ECO:0000256" key="4">
    <source>
        <dbReference type="ARBA" id="ARBA00022801"/>
    </source>
</evidence>
<dbReference type="InterPro" id="IPR007651">
    <property type="entry name" value="Lipin_N"/>
</dbReference>
<evidence type="ECO:0000256" key="5">
    <source>
        <dbReference type="SAM" id="MobiDB-lite"/>
    </source>
</evidence>
<feature type="region of interest" description="Disordered" evidence="5">
    <location>
        <begin position="89"/>
        <end position="125"/>
    </location>
</feature>
<name>A0A8K1CL45_PYTOL</name>
<keyword evidence="4" id="KW-0378">Hydrolase</keyword>
<evidence type="ECO:0000256" key="1">
    <source>
        <dbReference type="ARBA" id="ARBA00001946"/>
    </source>
</evidence>
<sequence>MNVIYSVKDYLFNQATVSGAIDIIVVRHEDGSYRCSPFHVHFGKMELKKNTEKQVVLKVNGSTVEGVHMKLGAAGEAFFVDSVESPVEEDYSTSPLASPSSSPVPSRGGSPSQPSTFETVVRRRSISPPAPEWHDAYRLVPEGRMTRRESHGSSDRLTWGWGTLPMVRTASVAELNGLSEESRASGDNQPRMVKNESIYFDALETVTLNPSTSSSDPPCMSLCGHLLEKAESREQAHTIFSEHIVPYEVFKENPAEMLQDDNLRFLVDGKIYPFNNEIQAYLVSRVLFPNSQPPVLTSAWAPKTRSRRSSGKIESGFWFDEEGDTDVEDDDSDCSEQDTQPSRRWFQWLPRSSSDDESSPLSRPLEVGKSLRSESLPSASAFYRKTLVPTQDDLEKMNLRYGTNEIEFVVCTADCVHRVSAKLYLWPVSAKIILAEIDGAISRQPSGRRLSTLLPIMERDTAGPHRGALDFYARAARNGYRIVYLTGRGLSQADLIHDMLRSSDKSKLSLPNGPVLLSPERLLETSPDDQAVTKDFKVDALNGIRALFPTDVNPFYAAFGKTYADSAVFTQAGVFPGKVFLVDEGDGRLRHQSIINFKESYSSLLDMVDKMFPPICSPSPSHKSMRPNSQPNQLVLHSSSAHACPSPIKRVHSATENLVSDVVSSHVQTRSMGDEAYNDVNFWRIEPGRIDF</sequence>
<feature type="compositionally biased region" description="Acidic residues" evidence="5">
    <location>
        <begin position="320"/>
        <end position="336"/>
    </location>
</feature>
<keyword evidence="8" id="KW-1185">Reference proteome</keyword>
<dbReference type="Pfam" id="PF08235">
    <property type="entry name" value="LNS2"/>
    <property type="match status" value="1"/>
</dbReference>